<keyword evidence="1" id="KW-0472">Membrane</keyword>
<dbReference type="OrthoDB" id="10035488at2759"/>
<feature type="transmembrane region" description="Helical" evidence="1">
    <location>
        <begin position="7"/>
        <end position="26"/>
    </location>
</feature>
<dbReference type="Proteomes" id="UP000663852">
    <property type="component" value="Unassembled WGS sequence"/>
</dbReference>
<gene>
    <name evidence="2" type="ORF">EDS130_LOCUS39080</name>
    <name evidence="3" type="ORF">XAT740_LOCUS43892</name>
</gene>
<dbReference type="AlphaFoldDB" id="A0A815XYL6"/>
<reference evidence="3" key="1">
    <citation type="submission" date="2021-02" db="EMBL/GenBank/DDBJ databases">
        <authorList>
            <person name="Nowell W R."/>
        </authorList>
    </citation>
    <scope>NUCLEOTIDE SEQUENCE</scope>
</reference>
<feature type="transmembrane region" description="Helical" evidence="1">
    <location>
        <begin position="545"/>
        <end position="569"/>
    </location>
</feature>
<evidence type="ECO:0000313" key="4">
    <source>
        <dbReference type="Proteomes" id="UP000663828"/>
    </source>
</evidence>
<feature type="transmembrane region" description="Helical" evidence="1">
    <location>
        <begin position="866"/>
        <end position="891"/>
    </location>
</feature>
<keyword evidence="1" id="KW-0812">Transmembrane</keyword>
<evidence type="ECO:0000313" key="2">
    <source>
        <dbReference type="EMBL" id="CAF1444097.1"/>
    </source>
</evidence>
<sequence>MVMRTDGTVMIFLYIFQILSLFITFWCVCSFSPDLSSFDAYGVKIAANDVLIVESLPSSFSFLVRLAPFDYSFSCTIPYNNTNQYVFSVAVDPEGTYNNPVRFVFIGINTLTKVPFIGSLTYVGVTGDAFVSATNGSRKASFSCVGWQINNYRFHQFPQLVTTTDDTINSDCFIVTMAPRNQLAYAFTKNLLIVYNLNQEIISTQLGIITWPDMSFIPYAVDYNRDLFFVILGYVGDSNIKFTPCAYLFSVSNSTFKVWDKWLYAPLTNTSWQASVTNHDADIYSPKYRMSVKINHFGNEVLIGIPIMNTIVILHINRINRTFSSSLRMLSNGKAIGMGKAVGWLNENLILVLVNTYSLNYIWLSSQLFTYNITNPNTFAVTSIFPNVQQTLSSSFGPIFLSFSITHNGTIVLLDSQGNYYIILPSSAGSLSDTSTNTISSSTLCIGGTYSEKLDVFACLLCPPGTSTNGLTGQSSCLPCKNNSFCPLGSSFGNIDSSSVLLSSINQGTPYPISPFSIRFDNILIQNMFTIRKSMSKHCLSVSPLFWTIIVIVLGLIIWLVLFALSRCAKDSMGHKAHQQMKRFLKRTDLIGEGEMVIGGLFSFSIIVLVSFAYSFSNAYFHRYPIEDLKNEATFACDPTLKNSQFSSGLMALMIPPNDDEIPLFSLLDSQPFTLHIDFINTLFKCTDITALQIKDNTLPMLISSCHDEGGSISISLALPTHSIKIQILLEGTNTIGALRIGLEAPGVNEENEAFEVIYKVFDLMFAQPLFVSGRVLTQQPSCVLTLTKVINRTYPLMEEEETKLSGMWLPTLSGDVNQMFVNDIEYKYSTSSSTILSITIDEAPFYTLNVQKPITDEDELIFSNLLFTIVCLEIFGLGFLIAKLIIIPLIKHLYFYFKKKNSMNRIDENNPNTWTPSSVRM</sequence>
<protein>
    <submittedName>
        <fullName evidence="3">Uncharacterized protein</fullName>
    </submittedName>
</protein>
<dbReference type="EMBL" id="CAJNOJ010000425">
    <property type="protein sequence ID" value="CAF1444097.1"/>
    <property type="molecule type" value="Genomic_DNA"/>
</dbReference>
<feature type="transmembrane region" description="Helical" evidence="1">
    <location>
        <begin position="590"/>
        <end position="614"/>
    </location>
</feature>
<evidence type="ECO:0000313" key="3">
    <source>
        <dbReference type="EMBL" id="CAF1564296.1"/>
    </source>
</evidence>
<evidence type="ECO:0000256" key="1">
    <source>
        <dbReference type="SAM" id="Phobius"/>
    </source>
</evidence>
<name>A0A815XYL6_ADIRI</name>
<proteinExistence type="predicted"/>
<keyword evidence="1" id="KW-1133">Transmembrane helix</keyword>
<keyword evidence="4" id="KW-1185">Reference proteome</keyword>
<organism evidence="3 4">
    <name type="scientific">Adineta ricciae</name>
    <name type="common">Rotifer</name>
    <dbReference type="NCBI Taxonomy" id="249248"/>
    <lineage>
        <taxon>Eukaryota</taxon>
        <taxon>Metazoa</taxon>
        <taxon>Spiralia</taxon>
        <taxon>Gnathifera</taxon>
        <taxon>Rotifera</taxon>
        <taxon>Eurotatoria</taxon>
        <taxon>Bdelloidea</taxon>
        <taxon>Adinetida</taxon>
        <taxon>Adinetidae</taxon>
        <taxon>Adineta</taxon>
    </lineage>
</organism>
<dbReference type="EMBL" id="CAJNOR010005484">
    <property type="protein sequence ID" value="CAF1564296.1"/>
    <property type="molecule type" value="Genomic_DNA"/>
</dbReference>
<accession>A0A815XYL6</accession>
<dbReference type="Proteomes" id="UP000663828">
    <property type="component" value="Unassembled WGS sequence"/>
</dbReference>
<comment type="caution">
    <text evidence="3">The sequence shown here is derived from an EMBL/GenBank/DDBJ whole genome shotgun (WGS) entry which is preliminary data.</text>
</comment>